<dbReference type="AlphaFoldDB" id="A0A7S3LNI6"/>
<gene>
    <name evidence="2" type="ORF">ASTO00021_LOCUS4710</name>
</gene>
<keyword evidence="1" id="KW-0812">Transmembrane</keyword>
<keyword evidence="1" id="KW-0472">Membrane</keyword>
<accession>A0A7S3LNI6</accession>
<name>A0A7S3LNI6_9STRA</name>
<dbReference type="EMBL" id="HBIN01006440">
    <property type="protein sequence ID" value="CAE0434412.1"/>
    <property type="molecule type" value="Transcribed_RNA"/>
</dbReference>
<evidence type="ECO:0000256" key="1">
    <source>
        <dbReference type="SAM" id="Phobius"/>
    </source>
</evidence>
<organism evidence="2">
    <name type="scientific">Aplanochytrium stocchinoi</name>
    <dbReference type="NCBI Taxonomy" id="215587"/>
    <lineage>
        <taxon>Eukaryota</taxon>
        <taxon>Sar</taxon>
        <taxon>Stramenopiles</taxon>
        <taxon>Bigyra</taxon>
        <taxon>Labyrinthulomycetes</taxon>
        <taxon>Thraustochytrida</taxon>
        <taxon>Thraustochytriidae</taxon>
        <taxon>Aplanochytrium</taxon>
    </lineage>
</organism>
<reference evidence="2" key="1">
    <citation type="submission" date="2021-01" db="EMBL/GenBank/DDBJ databases">
        <authorList>
            <person name="Corre E."/>
            <person name="Pelletier E."/>
            <person name="Niang G."/>
            <person name="Scheremetjew M."/>
            <person name="Finn R."/>
            <person name="Kale V."/>
            <person name="Holt S."/>
            <person name="Cochrane G."/>
            <person name="Meng A."/>
            <person name="Brown T."/>
            <person name="Cohen L."/>
        </authorList>
    </citation>
    <scope>NUCLEOTIDE SEQUENCE</scope>
    <source>
        <strain evidence="2">GSBS06</strain>
    </source>
</reference>
<feature type="transmembrane region" description="Helical" evidence="1">
    <location>
        <begin position="46"/>
        <end position="65"/>
    </location>
</feature>
<sequence>MDDILNDLSELFEQVVLVPARERIQPIRTVFEEFLQYVGVDIDPKYVELLLVGVFIVTAIIVFYVSRQLAEATFLPSLRSLICEKCSNDIREIAPGRYQILKNGCNVTVVISECS</sequence>
<proteinExistence type="predicted"/>
<protein>
    <submittedName>
        <fullName evidence="2">Uncharacterized protein</fullName>
    </submittedName>
</protein>
<keyword evidence="1" id="KW-1133">Transmembrane helix</keyword>
<evidence type="ECO:0000313" key="2">
    <source>
        <dbReference type="EMBL" id="CAE0434412.1"/>
    </source>
</evidence>